<dbReference type="PANTHER" id="PTHR30294">
    <property type="entry name" value="MEMBRANE COMPONENT OF ABC TRANSPORTER YHHJ-RELATED"/>
    <property type="match status" value="1"/>
</dbReference>
<keyword evidence="5 6" id="KW-0472">Membrane</keyword>
<gene>
    <name evidence="8" type="ORF">EPI11_13005</name>
</gene>
<dbReference type="Pfam" id="PF12698">
    <property type="entry name" value="ABC2_membrane_3"/>
    <property type="match status" value="1"/>
</dbReference>
<feature type="transmembrane region" description="Helical" evidence="6">
    <location>
        <begin position="295"/>
        <end position="317"/>
    </location>
</feature>
<feature type="transmembrane region" description="Helical" evidence="6">
    <location>
        <begin position="21"/>
        <end position="40"/>
    </location>
</feature>
<feature type="transmembrane region" description="Helical" evidence="6">
    <location>
        <begin position="245"/>
        <end position="263"/>
    </location>
</feature>
<dbReference type="AlphaFoldDB" id="A0A444H6P9"/>
<keyword evidence="9" id="KW-1185">Reference proteome</keyword>
<feature type="transmembrane region" description="Helical" evidence="6">
    <location>
        <begin position="359"/>
        <end position="377"/>
    </location>
</feature>
<proteinExistence type="predicted"/>
<dbReference type="GO" id="GO:0140359">
    <property type="term" value="F:ABC-type transporter activity"/>
    <property type="evidence" value="ECO:0007669"/>
    <property type="project" value="InterPro"/>
</dbReference>
<keyword evidence="3 6" id="KW-0812">Transmembrane</keyword>
<evidence type="ECO:0000256" key="6">
    <source>
        <dbReference type="SAM" id="Phobius"/>
    </source>
</evidence>
<dbReference type="InterPro" id="IPR051449">
    <property type="entry name" value="ABC-2_transporter_component"/>
</dbReference>
<name>A0A444H6P9_9FLAO</name>
<feature type="transmembrane region" description="Helical" evidence="6">
    <location>
        <begin position="270"/>
        <end position="289"/>
    </location>
</feature>
<feature type="transmembrane region" description="Helical" evidence="6">
    <location>
        <begin position="187"/>
        <end position="209"/>
    </location>
</feature>
<reference evidence="8 9" key="1">
    <citation type="submission" date="2019-01" db="EMBL/GenBank/DDBJ databases">
        <title>Flavobacterium sp. nov.,isolated from freshwater.</title>
        <authorList>
            <person name="Zhang R."/>
            <person name="Du Z.-J."/>
        </authorList>
    </citation>
    <scope>NUCLEOTIDE SEQUENCE [LARGE SCALE GENOMIC DNA]</scope>
    <source>
        <strain evidence="8 9">1E403</strain>
    </source>
</reference>
<evidence type="ECO:0000313" key="8">
    <source>
        <dbReference type="EMBL" id="RWW98839.1"/>
    </source>
</evidence>
<dbReference type="PANTHER" id="PTHR30294:SF46">
    <property type="entry name" value="ABC TRANSPORTER PERMEASE"/>
    <property type="match status" value="1"/>
</dbReference>
<dbReference type="InterPro" id="IPR013525">
    <property type="entry name" value="ABC2_TM"/>
</dbReference>
<accession>A0A444H6P9</accession>
<evidence type="ECO:0000256" key="4">
    <source>
        <dbReference type="ARBA" id="ARBA00022989"/>
    </source>
</evidence>
<protein>
    <submittedName>
        <fullName evidence="8">ABC transporter permease</fullName>
    </submittedName>
</protein>
<dbReference type="Proteomes" id="UP000287527">
    <property type="component" value="Unassembled WGS sequence"/>
</dbReference>
<evidence type="ECO:0000256" key="3">
    <source>
        <dbReference type="ARBA" id="ARBA00022692"/>
    </source>
</evidence>
<feature type="domain" description="ABC-2 type transporter transmembrane" evidence="7">
    <location>
        <begin position="21"/>
        <end position="373"/>
    </location>
</feature>
<keyword evidence="4 6" id="KW-1133">Transmembrane helix</keyword>
<dbReference type="GO" id="GO:0005886">
    <property type="term" value="C:plasma membrane"/>
    <property type="evidence" value="ECO:0007669"/>
    <property type="project" value="UniProtKB-SubCell"/>
</dbReference>
<comment type="caution">
    <text evidence="8">The sequence shown here is derived from an EMBL/GenBank/DDBJ whole genome shotgun (WGS) entry which is preliminary data.</text>
</comment>
<dbReference type="Gene3D" id="3.40.1710.10">
    <property type="entry name" value="abc type-2 transporter like domain"/>
    <property type="match status" value="1"/>
</dbReference>
<comment type="subcellular location">
    <subcellularLocation>
        <location evidence="1">Cell membrane</location>
        <topology evidence="1">Multi-pass membrane protein</topology>
    </subcellularLocation>
</comment>
<sequence length="390" mass="44818">MIESLQKICKRELRRIFTIPAFYIVLFIIPPFLFCFYGLIYSKEKVLDLPVVIWDEDQSALSRELIFLLQQTESINFTHVVSDRKEMEKLINTGEAYGGIHFPEDMERDIKRTKAVTVGIFTNAASLVPSKLIYKDAMQVLLMANGGVILKKLTKKGVEKSTAMFLAQPIKLNTLPLFNPTYNYIKYLLPGLTSVTLQMVFLLIGVLVINYEKKTKTEKELRELSGFNVFAIIGGKFVAYFVPMIINYLILTILIFPLFGFGFEFLSFKFFFLLMLMLSACLALGMLVSALFDDIMFTTDVALFFSSPAFVFSGFTFPRWAMPWYDQYYAVLMPYTHFVDAYFKIGSMNLPLRYVTKEITILLAFIVFSFLLANVVYGSKMRRQQLKPAL</sequence>
<dbReference type="OrthoDB" id="9811522at2"/>
<dbReference type="RefSeq" id="WP_128390415.1">
    <property type="nucleotide sequence ID" value="NZ_SBII01000009.1"/>
</dbReference>
<evidence type="ECO:0000256" key="1">
    <source>
        <dbReference type="ARBA" id="ARBA00004651"/>
    </source>
</evidence>
<evidence type="ECO:0000259" key="7">
    <source>
        <dbReference type="Pfam" id="PF12698"/>
    </source>
</evidence>
<keyword evidence="2" id="KW-1003">Cell membrane</keyword>
<evidence type="ECO:0000256" key="2">
    <source>
        <dbReference type="ARBA" id="ARBA00022475"/>
    </source>
</evidence>
<evidence type="ECO:0000313" key="9">
    <source>
        <dbReference type="Proteomes" id="UP000287527"/>
    </source>
</evidence>
<dbReference type="EMBL" id="SBII01000009">
    <property type="protein sequence ID" value="RWW98839.1"/>
    <property type="molecule type" value="Genomic_DNA"/>
</dbReference>
<evidence type="ECO:0000256" key="5">
    <source>
        <dbReference type="ARBA" id="ARBA00023136"/>
    </source>
</evidence>
<organism evidence="8 9">
    <name type="scientific">Flavobacterium cerinum</name>
    <dbReference type="NCBI Taxonomy" id="2502784"/>
    <lineage>
        <taxon>Bacteria</taxon>
        <taxon>Pseudomonadati</taxon>
        <taxon>Bacteroidota</taxon>
        <taxon>Flavobacteriia</taxon>
        <taxon>Flavobacteriales</taxon>
        <taxon>Flavobacteriaceae</taxon>
        <taxon>Flavobacterium</taxon>
    </lineage>
</organism>